<evidence type="ECO:0000313" key="6">
    <source>
        <dbReference type="Proteomes" id="UP000516957"/>
    </source>
</evidence>
<keyword evidence="6" id="KW-1185">Reference proteome</keyword>
<keyword evidence="3" id="KW-0804">Transcription</keyword>
<protein>
    <submittedName>
        <fullName evidence="5">DNA-binding FadR family transcriptional regulator</fullName>
    </submittedName>
</protein>
<dbReference type="SMART" id="SM00895">
    <property type="entry name" value="FCD"/>
    <property type="match status" value="1"/>
</dbReference>
<dbReference type="Pfam" id="PF07729">
    <property type="entry name" value="FCD"/>
    <property type="match status" value="1"/>
</dbReference>
<dbReference type="SMART" id="SM00345">
    <property type="entry name" value="HTH_GNTR"/>
    <property type="match status" value="1"/>
</dbReference>
<dbReference type="Pfam" id="PF00392">
    <property type="entry name" value="GntR"/>
    <property type="match status" value="1"/>
</dbReference>
<evidence type="ECO:0000256" key="1">
    <source>
        <dbReference type="ARBA" id="ARBA00023015"/>
    </source>
</evidence>
<sequence length="240" mass="26169">MATMHEEVLSSLGPRIVDGSLAEGSTITLEWLGCEYAVSRTVAREVVQVLASMNLVESRRRTGIRIRPRTEWHSYDPAVVRWRLEGTQRSAHLQELSQLRAAVEPASAALAAERAGTEDGEELLRLAREMETTGAAGDLLAFLEHDVEFHRRLLHLSGNQMFAGLCDVVEEVLRGRTDHDLMPAHPKPEARRLHLLVAQAVAAGEPESAREAMTAICTEVLRATGATGPGPQSSSAEPIV</sequence>
<dbReference type="InterPro" id="IPR036390">
    <property type="entry name" value="WH_DNA-bd_sf"/>
</dbReference>
<reference evidence="5 6" key="1">
    <citation type="submission" date="2020-07" db="EMBL/GenBank/DDBJ databases">
        <title>Sequencing the genomes of 1000 actinobacteria strains.</title>
        <authorList>
            <person name="Klenk H.-P."/>
        </authorList>
    </citation>
    <scope>NUCLEOTIDE SEQUENCE [LARGE SCALE GENOMIC DNA]</scope>
    <source>
        <strain evidence="5 6">DSM 18965</strain>
    </source>
</reference>
<organism evidence="5 6">
    <name type="scientific">Nocardioides marinisabuli</name>
    <dbReference type="NCBI Taxonomy" id="419476"/>
    <lineage>
        <taxon>Bacteria</taxon>
        <taxon>Bacillati</taxon>
        <taxon>Actinomycetota</taxon>
        <taxon>Actinomycetes</taxon>
        <taxon>Propionibacteriales</taxon>
        <taxon>Nocardioidaceae</taxon>
        <taxon>Nocardioides</taxon>
    </lineage>
</organism>
<dbReference type="Gene3D" id="1.20.120.530">
    <property type="entry name" value="GntR ligand-binding domain-like"/>
    <property type="match status" value="1"/>
</dbReference>
<dbReference type="Gene3D" id="1.10.10.10">
    <property type="entry name" value="Winged helix-like DNA-binding domain superfamily/Winged helix DNA-binding domain"/>
    <property type="match status" value="1"/>
</dbReference>
<dbReference type="Proteomes" id="UP000516957">
    <property type="component" value="Unassembled WGS sequence"/>
</dbReference>
<feature type="domain" description="HTH gntR-type" evidence="4">
    <location>
        <begin position="2"/>
        <end position="69"/>
    </location>
</feature>
<evidence type="ECO:0000256" key="3">
    <source>
        <dbReference type="ARBA" id="ARBA00023163"/>
    </source>
</evidence>
<dbReference type="InterPro" id="IPR036388">
    <property type="entry name" value="WH-like_DNA-bd_sf"/>
</dbReference>
<evidence type="ECO:0000256" key="2">
    <source>
        <dbReference type="ARBA" id="ARBA00023125"/>
    </source>
</evidence>
<dbReference type="PANTHER" id="PTHR43537:SF44">
    <property type="entry name" value="GNTR FAMILY REGULATORY PROTEIN"/>
    <property type="match status" value="1"/>
</dbReference>
<dbReference type="GO" id="GO:0003700">
    <property type="term" value="F:DNA-binding transcription factor activity"/>
    <property type="evidence" value="ECO:0007669"/>
    <property type="project" value="InterPro"/>
</dbReference>
<proteinExistence type="predicted"/>
<dbReference type="SUPFAM" id="SSF46785">
    <property type="entry name" value="Winged helix' DNA-binding domain"/>
    <property type="match status" value="1"/>
</dbReference>
<dbReference type="PANTHER" id="PTHR43537">
    <property type="entry name" value="TRANSCRIPTIONAL REGULATOR, GNTR FAMILY"/>
    <property type="match status" value="1"/>
</dbReference>
<dbReference type="AlphaFoldDB" id="A0A7Y9F206"/>
<dbReference type="EMBL" id="JACCBE010000001">
    <property type="protein sequence ID" value="NYD58068.1"/>
    <property type="molecule type" value="Genomic_DNA"/>
</dbReference>
<keyword evidence="1" id="KW-0805">Transcription regulation</keyword>
<gene>
    <name evidence="5" type="ORF">BKA08_002306</name>
</gene>
<dbReference type="InterPro" id="IPR000524">
    <property type="entry name" value="Tscrpt_reg_HTH_GntR"/>
</dbReference>
<comment type="caution">
    <text evidence="5">The sequence shown here is derived from an EMBL/GenBank/DDBJ whole genome shotgun (WGS) entry which is preliminary data.</text>
</comment>
<evidence type="ECO:0000259" key="4">
    <source>
        <dbReference type="PROSITE" id="PS50949"/>
    </source>
</evidence>
<keyword evidence="2 5" id="KW-0238">DNA-binding</keyword>
<dbReference type="GO" id="GO:0003677">
    <property type="term" value="F:DNA binding"/>
    <property type="evidence" value="ECO:0007669"/>
    <property type="project" value="UniProtKB-KW"/>
</dbReference>
<evidence type="ECO:0000313" key="5">
    <source>
        <dbReference type="EMBL" id="NYD58068.1"/>
    </source>
</evidence>
<dbReference type="InterPro" id="IPR008920">
    <property type="entry name" value="TF_FadR/GntR_C"/>
</dbReference>
<name>A0A7Y9F206_9ACTN</name>
<dbReference type="SUPFAM" id="SSF48008">
    <property type="entry name" value="GntR ligand-binding domain-like"/>
    <property type="match status" value="1"/>
</dbReference>
<accession>A0A7Y9F206</accession>
<dbReference type="PROSITE" id="PS50949">
    <property type="entry name" value="HTH_GNTR"/>
    <property type="match status" value="1"/>
</dbReference>
<dbReference type="InterPro" id="IPR011711">
    <property type="entry name" value="GntR_C"/>
</dbReference>
<dbReference type="RefSeq" id="WP_179615736.1">
    <property type="nucleotide sequence ID" value="NZ_CP059163.1"/>
</dbReference>